<protein>
    <submittedName>
        <fullName evidence="3">Uncharacterized protein LOC111127972</fullName>
    </submittedName>
</protein>
<dbReference type="KEGG" id="cvn:111127972"/>
<proteinExistence type="predicted"/>
<gene>
    <name evidence="3" type="primary">LOC111127972</name>
</gene>
<sequence length="111" mass="11940">MEHIILFSCMISILLVYAEAACWLIPGEGPSCSHEGVTLDPGQTYEKTTGPRCYKCQCHEGGELDCCDTGNRIVNYPADICKVVRRGCNEVAVSKTNEDEPCDGPVGGVLG</sequence>
<organism evidence="2 3">
    <name type="scientific">Crassostrea virginica</name>
    <name type="common">Eastern oyster</name>
    <dbReference type="NCBI Taxonomy" id="6565"/>
    <lineage>
        <taxon>Eukaryota</taxon>
        <taxon>Metazoa</taxon>
        <taxon>Spiralia</taxon>
        <taxon>Lophotrochozoa</taxon>
        <taxon>Mollusca</taxon>
        <taxon>Bivalvia</taxon>
        <taxon>Autobranchia</taxon>
        <taxon>Pteriomorphia</taxon>
        <taxon>Ostreida</taxon>
        <taxon>Ostreoidea</taxon>
        <taxon>Ostreidae</taxon>
        <taxon>Crassostrea</taxon>
    </lineage>
</organism>
<dbReference type="AlphaFoldDB" id="A0A8B8DML4"/>
<dbReference type="Gene3D" id="2.60.40.1900">
    <property type="entry name" value="Beta-microseminoprotein (PSP94) domain"/>
    <property type="match status" value="1"/>
</dbReference>
<evidence type="ECO:0000313" key="3">
    <source>
        <dbReference type="RefSeq" id="XP_022329008.1"/>
    </source>
</evidence>
<name>A0A8B8DML4_CRAVI</name>
<feature type="signal peptide" evidence="1">
    <location>
        <begin position="1"/>
        <end position="20"/>
    </location>
</feature>
<evidence type="ECO:0000256" key="1">
    <source>
        <dbReference type="SAM" id="SignalP"/>
    </source>
</evidence>
<dbReference type="GeneID" id="111127972"/>
<reference evidence="3" key="1">
    <citation type="submission" date="2025-08" db="UniProtKB">
        <authorList>
            <consortium name="RefSeq"/>
        </authorList>
    </citation>
    <scope>IDENTIFICATION</scope>
    <source>
        <tissue evidence="3">Whole sample</tissue>
    </source>
</reference>
<dbReference type="OrthoDB" id="6141963at2759"/>
<evidence type="ECO:0000313" key="2">
    <source>
        <dbReference type="Proteomes" id="UP000694844"/>
    </source>
</evidence>
<accession>A0A8B8DML4</accession>
<dbReference type="Proteomes" id="UP000694844">
    <property type="component" value="Chromosome 4"/>
</dbReference>
<dbReference type="RefSeq" id="XP_022329008.1">
    <property type="nucleotide sequence ID" value="XM_022473300.1"/>
</dbReference>
<feature type="chain" id="PRO_5034811804" evidence="1">
    <location>
        <begin position="21"/>
        <end position="111"/>
    </location>
</feature>
<keyword evidence="1" id="KW-0732">Signal</keyword>
<keyword evidence="2" id="KW-1185">Reference proteome</keyword>